<protein>
    <submittedName>
        <fullName evidence="1">Uncharacterized protein</fullName>
    </submittedName>
</protein>
<sequence length="70" mass="7947">MPSLEVGLWLHRNGRARCRIRSAAVRATAGIWVCHNSAPAVRLSAWKHEEYHQFTFHPTGCWSGQILSSF</sequence>
<organism evidence="1">
    <name type="scientific">Arundo donax</name>
    <name type="common">Giant reed</name>
    <name type="synonym">Donax arundinaceus</name>
    <dbReference type="NCBI Taxonomy" id="35708"/>
    <lineage>
        <taxon>Eukaryota</taxon>
        <taxon>Viridiplantae</taxon>
        <taxon>Streptophyta</taxon>
        <taxon>Embryophyta</taxon>
        <taxon>Tracheophyta</taxon>
        <taxon>Spermatophyta</taxon>
        <taxon>Magnoliopsida</taxon>
        <taxon>Liliopsida</taxon>
        <taxon>Poales</taxon>
        <taxon>Poaceae</taxon>
        <taxon>PACMAD clade</taxon>
        <taxon>Arundinoideae</taxon>
        <taxon>Arundineae</taxon>
        <taxon>Arundo</taxon>
    </lineage>
</organism>
<proteinExistence type="predicted"/>
<reference evidence="1" key="2">
    <citation type="journal article" date="2015" name="Data Brief">
        <title>Shoot transcriptome of the giant reed, Arundo donax.</title>
        <authorList>
            <person name="Barrero R.A."/>
            <person name="Guerrero F.D."/>
            <person name="Moolhuijzen P."/>
            <person name="Goolsby J.A."/>
            <person name="Tidwell J."/>
            <person name="Bellgard S.E."/>
            <person name="Bellgard M.I."/>
        </authorList>
    </citation>
    <scope>NUCLEOTIDE SEQUENCE</scope>
    <source>
        <tissue evidence="1">Shoot tissue taken approximately 20 cm above the soil surface</tissue>
    </source>
</reference>
<name>A0A0A8ZEW7_ARUDO</name>
<reference evidence="1" key="1">
    <citation type="submission" date="2014-09" db="EMBL/GenBank/DDBJ databases">
        <authorList>
            <person name="Magalhaes I.L.F."/>
            <person name="Oliveira U."/>
            <person name="Santos F.R."/>
            <person name="Vidigal T.H.D.A."/>
            <person name="Brescovit A.D."/>
            <person name="Santos A.J."/>
        </authorList>
    </citation>
    <scope>NUCLEOTIDE SEQUENCE</scope>
    <source>
        <tissue evidence="1">Shoot tissue taken approximately 20 cm above the soil surface</tissue>
    </source>
</reference>
<evidence type="ECO:0000313" key="1">
    <source>
        <dbReference type="EMBL" id="JAD35285.1"/>
    </source>
</evidence>
<dbReference type="AlphaFoldDB" id="A0A0A8ZEW7"/>
<dbReference type="EMBL" id="GBRH01262610">
    <property type="protein sequence ID" value="JAD35285.1"/>
    <property type="molecule type" value="Transcribed_RNA"/>
</dbReference>
<accession>A0A0A8ZEW7</accession>